<sequence>MITTQDTHDAGMGVSFSISAVIHLAVFLLLLWWGQLFPTTATVQETYYVDVVNLPVANPRAGSPTQKGNDAEAPPPPQTHESPLSMPSPPQPSTKARTAPTGKVQKAEKAEKTDTSSDTAFAEKMAKLESKAESQQQEAALERLRKKVRTTGSGRAGMPAGSGSEAGSDYTAYVQSRLKDAFYQTISYTSKNPEVVVHLYIDADGKVTRQKIEKSSGDRTFELSVLRAVEKAGDKLVPPPNHKVFEGTFVFKPKGISRNKL</sequence>
<dbReference type="NCBIfam" id="TIGR01352">
    <property type="entry name" value="tonB_Cterm"/>
    <property type="match status" value="1"/>
</dbReference>
<dbReference type="AlphaFoldDB" id="A0A5A9XIA1"/>
<keyword evidence="2 6" id="KW-0812">Transmembrane</keyword>
<dbReference type="InterPro" id="IPR006260">
    <property type="entry name" value="TonB/TolA_C"/>
</dbReference>
<dbReference type="EMBL" id="SRSD01000005">
    <property type="protein sequence ID" value="KAA0891839.1"/>
    <property type="molecule type" value="Genomic_DNA"/>
</dbReference>
<dbReference type="InterPro" id="IPR051045">
    <property type="entry name" value="TonB-dependent_transducer"/>
</dbReference>
<feature type="compositionally biased region" description="Basic and acidic residues" evidence="5">
    <location>
        <begin position="105"/>
        <end position="115"/>
    </location>
</feature>
<evidence type="ECO:0000313" key="7">
    <source>
        <dbReference type="EMBL" id="KAA0891839.1"/>
    </source>
</evidence>
<organism evidence="7 8">
    <name type="scientific">Oryzomonas rubra</name>
    <dbReference type="NCBI Taxonomy" id="2509454"/>
    <lineage>
        <taxon>Bacteria</taxon>
        <taxon>Pseudomonadati</taxon>
        <taxon>Thermodesulfobacteriota</taxon>
        <taxon>Desulfuromonadia</taxon>
        <taxon>Geobacterales</taxon>
        <taxon>Geobacteraceae</taxon>
        <taxon>Oryzomonas</taxon>
    </lineage>
</organism>
<keyword evidence="8" id="KW-1185">Reference proteome</keyword>
<dbReference type="Pfam" id="PF13103">
    <property type="entry name" value="TonB_2"/>
    <property type="match status" value="1"/>
</dbReference>
<gene>
    <name evidence="7" type="ORF">ET418_10420</name>
</gene>
<evidence type="ECO:0000256" key="2">
    <source>
        <dbReference type="ARBA" id="ARBA00022692"/>
    </source>
</evidence>
<evidence type="ECO:0000256" key="5">
    <source>
        <dbReference type="SAM" id="MobiDB-lite"/>
    </source>
</evidence>
<dbReference type="GO" id="GO:0016020">
    <property type="term" value="C:membrane"/>
    <property type="evidence" value="ECO:0007669"/>
    <property type="project" value="UniProtKB-SubCell"/>
</dbReference>
<feature type="region of interest" description="Disordered" evidence="5">
    <location>
        <begin position="59"/>
        <end position="119"/>
    </location>
</feature>
<dbReference type="OrthoDB" id="5398495at2"/>
<keyword evidence="4 6" id="KW-0472">Membrane</keyword>
<protein>
    <submittedName>
        <fullName evidence="7">TonB family protein</fullName>
    </submittedName>
</protein>
<feature type="transmembrane region" description="Helical" evidence="6">
    <location>
        <begin position="12"/>
        <end position="34"/>
    </location>
</feature>
<dbReference type="PANTHER" id="PTHR33446">
    <property type="entry name" value="PROTEIN TONB-RELATED"/>
    <property type="match status" value="1"/>
</dbReference>
<name>A0A5A9XIA1_9BACT</name>
<evidence type="ECO:0000256" key="3">
    <source>
        <dbReference type="ARBA" id="ARBA00022989"/>
    </source>
</evidence>
<accession>A0A5A9XIA1</accession>
<dbReference type="SUPFAM" id="SSF74653">
    <property type="entry name" value="TolA/TonB C-terminal domain"/>
    <property type="match status" value="1"/>
</dbReference>
<evidence type="ECO:0000256" key="4">
    <source>
        <dbReference type="ARBA" id="ARBA00023136"/>
    </source>
</evidence>
<dbReference type="Proteomes" id="UP000324298">
    <property type="component" value="Unassembled WGS sequence"/>
</dbReference>
<feature type="region of interest" description="Disordered" evidence="5">
    <location>
        <begin position="146"/>
        <end position="168"/>
    </location>
</feature>
<proteinExistence type="predicted"/>
<evidence type="ECO:0000256" key="6">
    <source>
        <dbReference type="SAM" id="Phobius"/>
    </source>
</evidence>
<comment type="caution">
    <text evidence="7">The sequence shown here is derived from an EMBL/GenBank/DDBJ whole genome shotgun (WGS) entry which is preliminary data.</text>
</comment>
<evidence type="ECO:0000256" key="1">
    <source>
        <dbReference type="ARBA" id="ARBA00004167"/>
    </source>
</evidence>
<reference evidence="7 8" key="1">
    <citation type="submission" date="2019-04" db="EMBL/GenBank/DDBJ databases">
        <title>Geobacter ruber sp. nov., ferric-reducing bacteria isolated from paddy soil.</title>
        <authorList>
            <person name="Xu Z."/>
            <person name="Masuda Y."/>
            <person name="Itoh H."/>
            <person name="Senoo K."/>
        </authorList>
    </citation>
    <scope>NUCLEOTIDE SEQUENCE [LARGE SCALE GENOMIC DNA]</scope>
    <source>
        <strain evidence="7 8">Red88</strain>
    </source>
</reference>
<evidence type="ECO:0000313" key="8">
    <source>
        <dbReference type="Proteomes" id="UP000324298"/>
    </source>
</evidence>
<keyword evidence="3 6" id="KW-1133">Transmembrane helix</keyword>
<dbReference type="Gene3D" id="3.30.1150.10">
    <property type="match status" value="1"/>
</dbReference>
<comment type="subcellular location">
    <subcellularLocation>
        <location evidence="1">Membrane</location>
        <topology evidence="1">Single-pass membrane protein</topology>
    </subcellularLocation>
</comment>